<dbReference type="PANTHER" id="PTHR43362:SF7">
    <property type="entry name" value="D-MANNONATE OXIDOREDUCTASE"/>
    <property type="match status" value="1"/>
</dbReference>
<gene>
    <name evidence="9" type="primary">uxuA</name>
    <name evidence="13" type="ORF">Xmir_00105</name>
</gene>
<evidence type="ECO:0000256" key="2">
    <source>
        <dbReference type="ARBA" id="ARBA00023002"/>
    </source>
</evidence>
<feature type="domain" description="Mannitol dehydrogenase C-terminal" evidence="12">
    <location>
        <begin position="674"/>
        <end position="876"/>
    </location>
</feature>
<comment type="function">
    <text evidence="9">Catalyzes the dehydration of D-mannonate.</text>
</comment>
<dbReference type="InterPro" id="IPR050988">
    <property type="entry name" value="Mannitol_DH/Oxidoreductase"/>
</dbReference>
<keyword evidence="2" id="KW-0560">Oxidoreductase</keyword>
<keyword evidence="5 9" id="KW-0464">Manganese</keyword>
<organism evidence="13 14">
    <name type="scientific">Xenorhabdus miraniensis</name>
    <dbReference type="NCBI Taxonomy" id="351674"/>
    <lineage>
        <taxon>Bacteria</taxon>
        <taxon>Pseudomonadati</taxon>
        <taxon>Pseudomonadota</taxon>
        <taxon>Gammaproteobacteria</taxon>
        <taxon>Enterobacterales</taxon>
        <taxon>Morganellaceae</taxon>
        <taxon>Xenorhabdus</taxon>
    </lineage>
</organism>
<dbReference type="InterPro" id="IPR004628">
    <property type="entry name" value="Man_deHydtase"/>
</dbReference>
<reference evidence="13 14" key="1">
    <citation type="journal article" date="2017" name="Nat. Microbiol.">
        <title>Natural product diversity associated with the nematode symbionts Photorhabdus and Xenorhabdus.</title>
        <authorList>
            <person name="Tobias N.J."/>
            <person name="Wolff H."/>
            <person name="Djahanschiri B."/>
            <person name="Grundmann F."/>
            <person name="Kronenwerth M."/>
            <person name="Shi Y.M."/>
            <person name="Simonyi S."/>
            <person name="Grun P."/>
            <person name="Shapiro-Ilan D."/>
            <person name="Pidot S.J."/>
            <person name="Stinear T.P."/>
            <person name="Ebersberger I."/>
            <person name="Bode H.B."/>
        </authorList>
    </citation>
    <scope>NUCLEOTIDE SEQUENCE [LARGE SCALE GENOMIC DNA]</scope>
    <source>
        <strain evidence="13 14">DSM 17902</strain>
    </source>
</reference>
<dbReference type="InterPro" id="IPR000669">
    <property type="entry name" value="Mannitol_DH"/>
</dbReference>
<dbReference type="SUPFAM" id="SSF51735">
    <property type="entry name" value="NAD(P)-binding Rossmann-fold domains"/>
    <property type="match status" value="1"/>
</dbReference>
<keyword evidence="6 9" id="KW-0456">Lyase</keyword>
<dbReference type="Gene3D" id="1.10.1040.10">
    <property type="entry name" value="N-(1-d-carboxylethyl)-l-norvaline Dehydrogenase, domain 2"/>
    <property type="match status" value="1"/>
</dbReference>
<dbReference type="NCBIfam" id="NF011611">
    <property type="entry name" value="PRK15037.1"/>
    <property type="match status" value="1"/>
</dbReference>
<comment type="caution">
    <text evidence="13">The sequence shown here is derived from an EMBL/GenBank/DDBJ whole genome shotgun (WGS) entry which is preliminary data.</text>
</comment>
<dbReference type="Gene3D" id="3.20.20.150">
    <property type="entry name" value="Divalent-metal-dependent TIM barrel enzymes"/>
    <property type="match status" value="2"/>
</dbReference>
<protein>
    <recommendedName>
        <fullName evidence="1 9">Mannonate dehydratase</fullName>
        <ecNumber evidence="9 10">4.2.1.8</ecNumber>
    </recommendedName>
    <alternativeName>
        <fullName evidence="7 9">D-mannonate hydro-lyase</fullName>
    </alternativeName>
</protein>
<dbReference type="InterPro" id="IPR013131">
    <property type="entry name" value="Mannitol_DH_N"/>
</dbReference>
<dbReference type="OrthoDB" id="271711at2"/>
<evidence type="ECO:0000256" key="8">
    <source>
        <dbReference type="ARBA" id="ARBA00061451"/>
    </source>
</evidence>
<evidence type="ECO:0000256" key="1">
    <source>
        <dbReference type="ARBA" id="ARBA00016339"/>
    </source>
</evidence>
<comment type="similarity">
    <text evidence="8">Belongs to the mannitol dehydrogenase family. UxuB subfamily.</text>
</comment>
<dbReference type="NCBIfam" id="TIGR00695">
    <property type="entry name" value="uxuA"/>
    <property type="match status" value="1"/>
</dbReference>
<keyword evidence="3 9" id="KW-0408">Iron</keyword>
<evidence type="ECO:0000256" key="10">
    <source>
        <dbReference type="NCBIfam" id="TIGR00695"/>
    </source>
</evidence>
<dbReference type="Proteomes" id="UP000221980">
    <property type="component" value="Unassembled WGS sequence"/>
</dbReference>
<feature type="domain" description="Mannitol dehydrogenase N-terminal" evidence="11">
    <location>
        <begin position="416"/>
        <end position="665"/>
    </location>
</feature>
<keyword evidence="14" id="KW-1185">Reference proteome</keyword>
<dbReference type="EMBL" id="NITZ01000001">
    <property type="protein sequence ID" value="PHM50703.1"/>
    <property type="molecule type" value="Genomic_DNA"/>
</dbReference>
<dbReference type="PRINTS" id="PR00084">
    <property type="entry name" value="MTLDHDRGNASE"/>
</dbReference>
<evidence type="ECO:0000256" key="9">
    <source>
        <dbReference type="HAMAP-Rule" id="MF_00106"/>
    </source>
</evidence>
<evidence type="ECO:0000256" key="6">
    <source>
        <dbReference type="ARBA" id="ARBA00023239"/>
    </source>
</evidence>
<dbReference type="GO" id="GO:0008927">
    <property type="term" value="F:mannonate dehydratase activity"/>
    <property type="evidence" value="ECO:0007669"/>
    <property type="project" value="UniProtKB-UniRule"/>
</dbReference>
<dbReference type="EC" id="4.2.1.8" evidence="9 10"/>
<evidence type="ECO:0000313" key="13">
    <source>
        <dbReference type="EMBL" id="PHM50703.1"/>
    </source>
</evidence>
<evidence type="ECO:0000256" key="7">
    <source>
        <dbReference type="ARBA" id="ARBA00033474"/>
    </source>
</evidence>
<comment type="pathway">
    <text evidence="9">Carbohydrate metabolism; pentose and glucuronate interconversion.</text>
</comment>
<dbReference type="InterPro" id="IPR036237">
    <property type="entry name" value="Xyl_isomerase-like_sf"/>
</dbReference>
<dbReference type="SUPFAM" id="SSF51658">
    <property type="entry name" value="Xylose isomerase-like"/>
    <property type="match status" value="1"/>
</dbReference>
<sequence>MKQTWRWYGPEDPVSLADIRQAGATGIVTALHHIPNGGVWPIEEIKQRKALIEENQLEWTVVESVPVHEDIKTHTGEYVRWIENYQQTLRNLAACGIKTICYNFMPVLDWTRTDLEYELPDGSKALRFDQIEFAVFDIHILQRRGAEKAYSDAEIVQAQSRFASMTEEEKQKLTSTIIAGLPGAEEGYTLEQLRQHLTRYTGIDKAKLREHFAYFLKKIIPVAEEIGIKMAVHPDDPPREILGLPRIVSTIEDMRWIAETIDSNANGYTMCTGSYGVRADNDLVKMVKSFGSRIYFLHLRSTVREENPSTFHEAAHLAGDVDMYEVIKAVAEEEHRRLAAGENHLIPMRPDHGHQILDDLKKKTNPGYSAIGRLKGLAEIRGLELGIHRAIMEKNLVNAITSVPCPRWTTKRLTSRIVHLGCGAFHRAHQAVYTHHVLEQTDSDWGFCEVNLMLNDASLIENLKKQSMRYTVAEKGQEGITLKIIGSMKEGMHPLIDGVQAIIEKMANPDVAIISLTITEKGYCTDAATGHLDPNNELIINDIANPAVPRSAIGYITAALRLRFERRLPAVTILSCDNVRENGHVAREAVLGLARLQDEKLAQWIENQVTFPCTMVDRIVPAATPETLTEIAQRLGVEDPCAIACEPFRQWVIEDNFVNGRPDWDLAGAQFVDDVVPFEMMKLRMLNGAHSFLAYLGYLGGYEHISDTMTNADYRRAVYALMLNEQAPTLSMPEDIDLMAYADKLIERFTNPALKHQTWQIAMDGSQKLPQRMIDSIEWHLLRGSDYHHLALGVAGWMRYVSGVDEQGQPIDVRDPLKGTFAAIFAAISTQYGSGHSVAVAEDVVKELLAIESIFGKELVKNRDFVDNVTKAYQNLLNVGARQAVAAL</sequence>
<evidence type="ECO:0000256" key="5">
    <source>
        <dbReference type="ARBA" id="ARBA00023211"/>
    </source>
</evidence>
<dbReference type="SUPFAM" id="SSF48179">
    <property type="entry name" value="6-phosphogluconate dehydrogenase C-terminal domain-like"/>
    <property type="match status" value="1"/>
</dbReference>
<dbReference type="InterPro" id="IPR013328">
    <property type="entry name" value="6PGD_dom2"/>
</dbReference>
<dbReference type="Pfam" id="PF01232">
    <property type="entry name" value="Mannitol_dh"/>
    <property type="match status" value="1"/>
</dbReference>
<dbReference type="AlphaFoldDB" id="A0A2D0JWH4"/>
<dbReference type="Gene3D" id="3.40.50.720">
    <property type="entry name" value="NAD(P)-binding Rossmann-like Domain"/>
    <property type="match status" value="1"/>
</dbReference>
<dbReference type="InterPro" id="IPR036291">
    <property type="entry name" value="NAD(P)-bd_dom_sf"/>
</dbReference>
<dbReference type="GO" id="GO:0042840">
    <property type="term" value="P:D-glucuronate catabolic process"/>
    <property type="evidence" value="ECO:0007669"/>
    <property type="project" value="TreeGrafter"/>
</dbReference>
<evidence type="ECO:0000256" key="3">
    <source>
        <dbReference type="ARBA" id="ARBA00023004"/>
    </source>
</evidence>
<keyword evidence="4" id="KW-0520">NAD</keyword>
<dbReference type="Pfam" id="PF03786">
    <property type="entry name" value="UxuA"/>
    <property type="match status" value="1"/>
</dbReference>
<dbReference type="InterPro" id="IPR023027">
    <property type="entry name" value="Mannitol_DH_CS"/>
</dbReference>
<dbReference type="FunFam" id="3.20.20.150:FF:000010">
    <property type="entry name" value="Mannonate dehydratase"/>
    <property type="match status" value="1"/>
</dbReference>
<accession>A0A2D0JWH4</accession>
<dbReference type="UniPathway" id="UPA00246"/>
<comment type="catalytic activity">
    <reaction evidence="9">
        <text>D-mannonate = 2-dehydro-3-deoxy-D-gluconate + H2O</text>
        <dbReference type="Rhea" id="RHEA:20097"/>
        <dbReference type="ChEBI" id="CHEBI:15377"/>
        <dbReference type="ChEBI" id="CHEBI:17767"/>
        <dbReference type="ChEBI" id="CHEBI:57990"/>
        <dbReference type="EC" id="4.2.1.8"/>
    </reaction>
</comment>
<dbReference type="GO" id="GO:0019594">
    <property type="term" value="P:mannitol metabolic process"/>
    <property type="evidence" value="ECO:0007669"/>
    <property type="project" value="InterPro"/>
</dbReference>
<name>A0A2D0JWH4_9GAMM</name>
<comment type="similarity">
    <text evidence="9">Belongs to the mannonate dehydratase family.</text>
</comment>
<dbReference type="InterPro" id="IPR008927">
    <property type="entry name" value="6-PGluconate_DH-like_C_sf"/>
</dbReference>
<dbReference type="PANTHER" id="PTHR43362">
    <property type="entry name" value="MANNITOL DEHYDROGENASE DSF1-RELATED"/>
    <property type="match status" value="1"/>
</dbReference>
<proteinExistence type="inferred from homology"/>
<evidence type="ECO:0000313" key="14">
    <source>
        <dbReference type="Proteomes" id="UP000221980"/>
    </source>
</evidence>
<evidence type="ECO:0000259" key="12">
    <source>
        <dbReference type="Pfam" id="PF08125"/>
    </source>
</evidence>
<dbReference type="PROSITE" id="PS00974">
    <property type="entry name" value="MANNITOL_DHGENASE"/>
    <property type="match status" value="1"/>
</dbReference>
<evidence type="ECO:0000259" key="11">
    <source>
        <dbReference type="Pfam" id="PF01232"/>
    </source>
</evidence>
<comment type="cofactor">
    <cofactor evidence="9">
        <name>Fe(2+)</name>
        <dbReference type="ChEBI" id="CHEBI:29033"/>
    </cofactor>
    <cofactor evidence="9">
        <name>Mn(2+)</name>
        <dbReference type="ChEBI" id="CHEBI:29035"/>
    </cofactor>
</comment>
<evidence type="ECO:0000256" key="4">
    <source>
        <dbReference type="ARBA" id="ARBA00023027"/>
    </source>
</evidence>
<dbReference type="HAMAP" id="MF_00106">
    <property type="entry name" value="UxuA"/>
    <property type="match status" value="1"/>
</dbReference>
<dbReference type="FunFam" id="1.10.1040.10:FF:000020">
    <property type="entry name" value="D-mannonate oxidoreductase, NAD-binding"/>
    <property type="match status" value="1"/>
</dbReference>
<dbReference type="Pfam" id="PF08125">
    <property type="entry name" value="Mannitol_dh_C"/>
    <property type="match status" value="1"/>
</dbReference>
<dbReference type="GO" id="GO:0008866">
    <property type="term" value="F:fructuronate reductase activity"/>
    <property type="evidence" value="ECO:0007669"/>
    <property type="project" value="TreeGrafter"/>
</dbReference>
<dbReference type="InterPro" id="IPR013118">
    <property type="entry name" value="Mannitol_DH_C"/>
</dbReference>
<dbReference type="FunFam" id="3.40.50.720:FF:000129">
    <property type="entry name" value="D-mannonate oxidoreductase"/>
    <property type="match status" value="1"/>
</dbReference>
<dbReference type="NCBIfam" id="NF003027">
    <property type="entry name" value="PRK03906.1"/>
    <property type="match status" value="1"/>
</dbReference>